<comment type="caution">
    <text evidence="2">The sequence shown here is derived from an EMBL/GenBank/DDBJ whole genome shotgun (WGS) entry which is preliminary data.</text>
</comment>
<proteinExistence type="predicted"/>
<sequence length="236" mass="24513">MDANFIGSVINALPMDQMIAGPLKAMISAQTQAAKSYADFLMQVCIQGGKAVAVQFDYDETLVDESGVSKGVVQKTMRIPLLAAIVHPIIAIEEGTIDFEMEITQSEKASSSTEAGGEFKAKIGWGPVSVNLSGRVSHKSEQTRSTDTRAKYSIHTQVKRQQPPEALMRVIDFLTEAATKPVVAADKAKDVKPLPATPTDGKLIGETSGTGTGTGAGASGDGAAAAGAPAQAGEHA</sequence>
<dbReference type="Proteomes" id="UP000183667">
    <property type="component" value="Unassembled WGS sequence"/>
</dbReference>
<dbReference type="InterPro" id="IPR024510">
    <property type="entry name" value="DUF2589"/>
</dbReference>
<protein>
    <recommendedName>
        <fullName evidence="4">DUF2589 domain-containing protein</fullName>
    </recommendedName>
</protein>
<dbReference type="EMBL" id="MEAU01000027">
    <property type="protein sequence ID" value="OJA45245.1"/>
    <property type="molecule type" value="Genomic_DNA"/>
</dbReference>
<gene>
    <name evidence="2" type="ORF">BGV66_19140</name>
</gene>
<name>A0ABD6Q132_9BURK</name>
<evidence type="ECO:0000313" key="3">
    <source>
        <dbReference type="Proteomes" id="UP000183667"/>
    </source>
</evidence>
<dbReference type="AlphaFoldDB" id="A0ABD6Q132"/>
<evidence type="ECO:0000313" key="2">
    <source>
        <dbReference type="EMBL" id="OJA45245.1"/>
    </source>
</evidence>
<reference evidence="3" key="1">
    <citation type="submission" date="2016-08" db="EMBL/GenBank/DDBJ databases">
        <title>Population biology and virulence potential of Burkholderia ubonensis.</title>
        <authorList>
            <person name="Price E.P."/>
            <person name="Currie B.J."/>
            <person name="Wagner D.M."/>
        </authorList>
    </citation>
    <scope>NUCLEOTIDE SEQUENCE [LARGE SCALE GENOMIC DNA]</scope>
    <source>
        <strain evidence="3">MSMB0103</strain>
    </source>
</reference>
<accession>A0ABD6Q132</accession>
<evidence type="ECO:0008006" key="4">
    <source>
        <dbReference type="Google" id="ProtNLM"/>
    </source>
</evidence>
<feature type="compositionally biased region" description="Gly residues" evidence="1">
    <location>
        <begin position="208"/>
        <end position="220"/>
    </location>
</feature>
<dbReference type="Pfam" id="PF11655">
    <property type="entry name" value="DUF2589"/>
    <property type="match status" value="1"/>
</dbReference>
<feature type="compositionally biased region" description="Low complexity" evidence="1">
    <location>
        <begin position="221"/>
        <end position="236"/>
    </location>
</feature>
<evidence type="ECO:0000256" key="1">
    <source>
        <dbReference type="SAM" id="MobiDB-lite"/>
    </source>
</evidence>
<organism evidence="2 3">
    <name type="scientific">Burkholderia ubonensis</name>
    <dbReference type="NCBI Taxonomy" id="101571"/>
    <lineage>
        <taxon>Bacteria</taxon>
        <taxon>Pseudomonadati</taxon>
        <taxon>Pseudomonadota</taxon>
        <taxon>Betaproteobacteria</taxon>
        <taxon>Burkholderiales</taxon>
        <taxon>Burkholderiaceae</taxon>
        <taxon>Burkholderia</taxon>
        <taxon>Burkholderia cepacia complex</taxon>
    </lineage>
</organism>
<dbReference type="RefSeq" id="WP_059919672.1">
    <property type="nucleotide sequence ID" value="NZ_LOZC01000086.1"/>
</dbReference>
<feature type="region of interest" description="Disordered" evidence="1">
    <location>
        <begin position="193"/>
        <end position="236"/>
    </location>
</feature>